<keyword evidence="3" id="KW-1185">Reference proteome</keyword>
<proteinExistence type="predicted"/>
<dbReference type="AlphaFoldDB" id="A0A9P3GF21"/>
<evidence type="ECO:0000256" key="1">
    <source>
        <dbReference type="SAM" id="MobiDB-lite"/>
    </source>
</evidence>
<feature type="region of interest" description="Disordered" evidence="1">
    <location>
        <begin position="1"/>
        <end position="120"/>
    </location>
</feature>
<gene>
    <name evidence="2" type="ORF">PsYK624_097770</name>
</gene>
<feature type="compositionally biased region" description="Polar residues" evidence="1">
    <location>
        <begin position="9"/>
        <end position="21"/>
    </location>
</feature>
<name>A0A9P3GF21_9APHY</name>
<sequence length="146" mass="16301">MYTLPPLTSAPSPAHSTSLSVLRTRRRPRDRHPGDNRARGHAERRGGAVRQSGGRAGGGWPPTPCALTRSRHRRERAEALRGRGVAGRGVWRRQARSYARMPRAHPQASHSMSALPRHQHDPDTPDIHFLSFSFPFSFPISLSYCP</sequence>
<organism evidence="2 3">
    <name type="scientific">Phanerochaete sordida</name>
    <dbReference type="NCBI Taxonomy" id="48140"/>
    <lineage>
        <taxon>Eukaryota</taxon>
        <taxon>Fungi</taxon>
        <taxon>Dikarya</taxon>
        <taxon>Basidiomycota</taxon>
        <taxon>Agaricomycotina</taxon>
        <taxon>Agaricomycetes</taxon>
        <taxon>Polyporales</taxon>
        <taxon>Phanerochaetaceae</taxon>
        <taxon>Phanerochaete</taxon>
    </lineage>
</organism>
<dbReference type="Proteomes" id="UP000703269">
    <property type="component" value="Unassembled WGS sequence"/>
</dbReference>
<dbReference type="EMBL" id="BPQB01000033">
    <property type="protein sequence ID" value="GJE93617.1"/>
    <property type="molecule type" value="Genomic_DNA"/>
</dbReference>
<reference evidence="2 3" key="1">
    <citation type="submission" date="2021-08" db="EMBL/GenBank/DDBJ databases">
        <title>Draft Genome Sequence of Phanerochaete sordida strain YK-624.</title>
        <authorList>
            <person name="Mori T."/>
            <person name="Dohra H."/>
            <person name="Suzuki T."/>
            <person name="Kawagishi H."/>
            <person name="Hirai H."/>
        </authorList>
    </citation>
    <scope>NUCLEOTIDE SEQUENCE [LARGE SCALE GENOMIC DNA]</scope>
    <source>
        <strain evidence="2 3">YK-624</strain>
    </source>
</reference>
<evidence type="ECO:0000313" key="2">
    <source>
        <dbReference type="EMBL" id="GJE93617.1"/>
    </source>
</evidence>
<evidence type="ECO:0000313" key="3">
    <source>
        <dbReference type="Proteomes" id="UP000703269"/>
    </source>
</evidence>
<comment type="caution">
    <text evidence="2">The sequence shown here is derived from an EMBL/GenBank/DDBJ whole genome shotgun (WGS) entry which is preliminary data.</text>
</comment>
<protein>
    <submittedName>
        <fullName evidence="2">Uncharacterized protein</fullName>
    </submittedName>
</protein>
<accession>A0A9P3GF21</accession>
<feature type="compositionally biased region" description="Basic and acidic residues" evidence="1">
    <location>
        <begin position="31"/>
        <end position="46"/>
    </location>
</feature>